<protein>
    <submittedName>
        <fullName evidence="3">Cobalamin biosynthesis protein CbiX</fullName>
    </submittedName>
</protein>
<evidence type="ECO:0000313" key="4">
    <source>
        <dbReference type="Proteomes" id="UP000426424"/>
    </source>
</evidence>
<dbReference type="EMBL" id="CP039268">
    <property type="protein sequence ID" value="QGU31678.1"/>
    <property type="molecule type" value="Genomic_DNA"/>
</dbReference>
<keyword evidence="2" id="KW-0456">Lyase</keyword>
<organism evidence="3 4">
    <name type="scientific">Thermochromatium tepidum ATCC 43061</name>
    <dbReference type="NCBI Taxonomy" id="316276"/>
    <lineage>
        <taxon>Bacteria</taxon>
        <taxon>Pseudomonadati</taxon>
        <taxon>Pseudomonadota</taxon>
        <taxon>Gammaproteobacteria</taxon>
        <taxon>Chromatiales</taxon>
        <taxon>Chromatiaceae</taxon>
        <taxon>Thermochromatium</taxon>
    </lineage>
</organism>
<accession>A0A6I6E5F3</accession>
<dbReference type="PANTHER" id="PTHR33542:SF3">
    <property type="entry name" value="SIROHYDROCHLORIN FERROCHELATASE, CHLOROPLASTIC"/>
    <property type="match status" value="1"/>
</dbReference>
<dbReference type="GO" id="GO:0016829">
    <property type="term" value="F:lyase activity"/>
    <property type="evidence" value="ECO:0007669"/>
    <property type="project" value="UniProtKB-KW"/>
</dbReference>
<dbReference type="Proteomes" id="UP000426424">
    <property type="component" value="Chromosome"/>
</dbReference>
<dbReference type="RefSeq" id="WP_153973877.1">
    <property type="nucleotide sequence ID" value="NZ_CP039268.1"/>
</dbReference>
<name>A0A6I6E5F3_THETI</name>
<keyword evidence="4" id="KW-1185">Reference proteome</keyword>
<keyword evidence="1" id="KW-0479">Metal-binding</keyword>
<sequence length="269" mass="29366">MRTILLVDNGSSRPDSTLNLRRIAERLAERVGEPIRPVSLLHADRVPAGRLNGRPAELLAPTLKRLVGAGVRNLRLVPLFFGPSRALTQFVPELAAEVAAELGPFRLEVAPGLCPLPEGEPRLVQILADNLSIAATRAAIEPRRVVLVDHGSPIPEVTAVRRWLALKLVERLGPDVRLEEAVMERRPGSEYDFNGPLLEDVLIHLAETDQSTPILLSMLFLSAGRHAGPDGDIARIRAGIEARFPRLQIQVAPLVGEHPGLIEILADRL</sequence>
<evidence type="ECO:0000313" key="3">
    <source>
        <dbReference type="EMBL" id="QGU31678.1"/>
    </source>
</evidence>
<dbReference type="Pfam" id="PF01903">
    <property type="entry name" value="CbiX"/>
    <property type="match status" value="1"/>
</dbReference>
<dbReference type="InterPro" id="IPR002762">
    <property type="entry name" value="CbiX-like"/>
</dbReference>
<reference evidence="3 4" key="1">
    <citation type="submission" date="2019-12" db="EMBL/GenBank/DDBJ databases">
        <title>The complete genome of the thermophilic, anoxygenic phototrophic gammaproteobacterium Thermochromatium tepidum.</title>
        <authorList>
            <person name="Sattley W.M."/>
            <person name="Swingley W.D."/>
            <person name="Burchell B.M."/>
            <person name="Gurbani S.A."/>
            <person name="Kujawa C.M."/>
            <person name="Nuccio D.A."/>
            <person name="Schladweiler J."/>
            <person name="Shaffer K.N."/>
            <person name="Stokes L.M."/>
            <person name="Touchman J.W."/>
            <person name="Blankenship R.E."/>
            <person name="Madigan M.T."/>
        </authorList>
    </citation>
    <scope>NUCLEOTIDE SEQUENCE [LARGE SCALE GENOMIC DNA]</scope>
    <source>
        <strain evidence="3 4">ATCC 43061</strain>
    </source>
</reference>
<dbReference type="AlphaFoldDB" id="A0A6I6E5F3"/>
<proteinExistence type="predicted"/>
<dbReference type="KEGG" id="ttp:E6P07_00905"/>
<dbReference type="OrthoDB" id="6146280at2"/>
<dbReference type="PANTHER" id="PTHR33542">
    <property type="entry name" value="SIROHYDROCHLORIN FERROCHELATASE, CHLOROPLASTIC"/>
    <property type="match status" value="1"/>
</dbReference>
<evidence type="ECO:0000256" key="2">
    <source>
        <dbReference type="ARBA" id="ARBA00023239"/>
    </source>
</evidence>
<dbReference type="SUPFAM" id="SSF53800">
    <property type="entry name" value="Chelatase"/>
    <property type="match status" value="1"/>
</dbReference>
<dbReference type="GO" id="GO:0046872">
    <property type="term" value="F:metal ion binding"/>
    <property type="evidence" value="ECO:0007669"/>
    <property type="project" value="UniProtKB-KW"/>
</dbReference>
<dbReference type="InterPro" id="IPR050963">
    <property type="entry name" value="Sirohydro_Cobaltochel/CbiX"/>
</dbReference>
<dbReference type="Gene3D" id="3.40.50.1400">
    <property type="match status" value="2"/>
</dbReference>
<gene>
    <name evidence="3" type="ORF">E6P07_00905</name>
</gene>
<evidence type="ECO:0000256" key="1">
    <source>
        <dbReference type="ARBA" id="ARBA00022723"/>
    </source>
</evidence>